<organism evidence="2 3">
    <name type="scientific">Candidatus Curtissbacteria bacterium RIFCSPLOWO2_01_FULL_41_18</name>
    <dbReference type="NCBI Taxonomy" id="1797727"/>
    <lineage>
        <taxon>Bacteria</taxon>
        <taxon>Candidatus Curtissiibacteriota</taxon>
    </lineage>
</organism>
<dbReference type="EMBL" id="MFBQ01000042">
    <property type="protein sequence ID" value="OGE03879.1"/>
    <property type="molecule type" value="Genomic_DNA"/>
</dbReference>
<proteinExistence type="predicted"/>
<name>A0A1F5HIE9_9BACT</name>
<gene>
    <name evidence="2" type="ORF">A3B51_01410</name>
</gene>
<dbReference type="AlphaFoldDB" id="A0A1F5HIE9"/>
<keyword evidence="1" id="KW-0472">Membrane</keyword>
<accession>A0A1F5HIE9</accession>
<dbReference type="STRING" id="1797727.A3B51_01410"/>
<feature type="transmembrane region" description="Helical" evidence="1">
    <location>
        <begin position="6"/>
        <end position="30"/>
    </location>
</feature>
<sequence>MKHHPLLKICLNFSAVILLLALIITPFYFAKNFSQVAGVKSQSPYLVVSQVEKFPGMTLTQDAASFQISFTKQGASQAYLGVLIVNNPTNEPKKYSLQESSTNNNVFFGEDLQNQLTQISMPPQTSVPVSILSSDSPFLSQTVQFTIQSQ</sequence>
<dbReference type="Proteomes" id="UP000176780">
    <property type="component" value="Unassembled WGS sequence"/>
</dbReference>
<protein>
    <recommendedName>
        <fullName evidence="4">DUF1616 domain-containing protein</fullName>
    </recommendedName>
</protein>
<reference evidence="2 3" key="1">
    <citation type="journal article" date="2016" name="Nat. Commun.">
        <title>Thousands of microbial genomes shed light on interconnected biogeochemical processes in an aquifer system.</title>
        <authorList>
            <person name="Anantharaman K."/>
            <person name="Brown C.T."/>
            <person name="Hug L.A."/>
            <person name="Sharon I."/>
            <person name="Castelle C.J."/>
            <person name="Probst A.J."/>
            <person name="Thomas B.C."/>
            <person name="Singh A."/>
            <person name="Wilkins M.J."/>
            <person name="Karaoz U."/>
            <person name="Brodie E.L."/>
            <person name="Williams K.H."/>
            <person name="Hubbard S.S."/>
            <person name="Banfield J.F."/>
        </authorList>
    </citation>
    <scope>NUCLEOTIDE SEQUENCE [LARGE SCALE GENOMIC DNA]</scope>
</reference>
<comment type="caution">
    <text evidence="2">The sequence shown here is derived from an EMBL/GenBank/DDBJ whole genome shotgun (WGS) entry which is preliminary data.</text>
</comment>
<evidence type="ECO:0000313" key="2">
    <source>
        <dbReference type="EMBL" id="OGE03879.1"/>
    </source>
</evidence>
<evidence type="ECO:0000313" key="3">
    <source>
        <dbReference type="Proteomes" id="UP000176780"/>
    </source>
</evidence>
<evidence type="ECO:0000256" key="1">
    <source>
        <dbReference type="SAM" id="Phobius"/>
    </source>
</evidence>
<keyword evidence="1" id="KW-0812">Transmembrane</keyword>
<keyword evidence="1" id="KW-1133">Transmembrane helix</keyword>
<evidence type="ECO:0008006" key="4">
    <source>
        <dbReference type="Google" id="ProtNLM"/>
    </source>
</evidence>